<dbReference type="Pfam" id="PF13895">
    <property type="entry name" value="Ig_2"/>
    <property type="match status" value="1"/>
</dbReference>
<evidence type="ECO:0000256" key="2">
    <source>
        <dbReference type="SAM" id="SignalP"/>
    </source>
</evidence>
<accession>A0A8B8EU41</accession>
<feature type="region of interest" description="Disordered" evidence="1">
    <location>
        <begin position="111"/>
        <end position="155"/>
    </location>
</feature>
<protein>
    <submittedName>
        <fullName evidence="5">Uncharacterized protein LOC111136686 isoform X1</fullName>
    </submittedName>
</protein>
<evidence type="ECO:0000256" key="1">
    <source>
        <dbReference type="SAM" id="MobiDB-lite"/>
    </source>
</evidence>
<name>A0A8B8EU41_CRAVI</name>
<dbReference type="InterPro" id="IPR036179">
    <property type="entry name" value="Ig-like_dom_sf"/>
</dbReference>
<dbReference type="Gene3D" id="2.60.40.10">
    <property type="entry name" value="Immunoglobulins"/>
    <property type="match status" value="1"/>
</dbReference>
<proteinExistence type="predicted"/>
<dbReference type="SUPFAM" id="SSF48726">
    <property type="entry name" value="Immunoglobulin"/>
    <property type="match status" value="1"/>
</dbReference>
<keyword evidence="4" id="KW-1185">Reference proteome</keyword>
<dbReference type="SMART" id="SM00409">
    <property type="entry name" value="IG"/>
    <property type="match status" value="1"/>
</dbReference>
<dbReference type="PROSITE" id="PS50835">
    <property type="entry name" value="IG_LIKE"/>
    <property type="match status" value="1"/>
</dbReference>
<evidence type="ECO:0000313" key="4">
    <source>
        <dbReference type="Proteomes" id="UP000694844"/>
    </source>
</evidence>
<sequence length="659" mass="72638">MDRWTLIAVLFCGFISYSYGQAGGVGTQVVQVPANTLFDLVCPVPWNVGDRVTWYKNGDILSDTTFANLIIYDNFIGFPSISESDSGKYTCAVNDDLATAQSTIINVVGSQPSTGAGQGNFDNMASDPSLLLEPNPSGGLLPPPDSSPRKKKKNKSLLDMIDTPAAVDVNGNQPPEAVFQEPRVDAFNPPRPDEQPVGFQEQPMVMPEQPVVMDNPATGGGLLDQPTPVEQPSPPEQPMEPVNMGNNNPFSLGGSVVKEWIPSNFADVGGRTDWMPSNFADNMGSNVDRNRMVPDVGTPSKSVNQIFNSDLGSFQVAGTGADAMRMTPKEQPMVESPFNMENAGVLDFQEFGNAIDLKATANKGEQVLDMAMGIVDRDPNVIPGSQRNEKEYTFFHETQCRTRAHFTAAGKMDETTYEEYLNGKWEVRLCAPGSGYNVTTCGCTNMLPIGYNGGRDNNKGCGPDMSLSFRGGVRDTSGNRAAVDYYGVDVSDGTAFFDGSNRLYIWRYQSYDYRDKLQISFKFKPVPGTRMEPYTLVSNCEGNDEPSYGIVLNSFSNITTIFLKTYEIENQRFMTFDINPTTWNDVYFRYQNGTLIGRVNDEIKTRPLIGNIQKRPDAMVFANCKRYGNYKGHLKDIVVYSKCLPPLDKQVDSYLNGLP</sequence>
<dbReference type="InterPro" id="IPR013320">
    <property type="entry name" value="ConA-like_dom_sf"/>
</dbReference>
<feature type="region of interest" description="Disordered" evidence="1">
    <location>
        <begin position="217"/>
        <end position="237"/>
    </location>
</feature>
<organism evidence="4 5">
    <name type="scientific">Crassostrea virginica</name>
    <name type="common">Eastern oyster</name>
    <dbReference type="NCBI Taxonomy" id="6565"/>
    <lineage>
        <taxon>Eukaryota</taxon>
        <taxon>Metazoa</taxon>
        <taxon>Spiralia</taxon>
        <taxon>Lophotrochozoa</taxon>
        <taxon>Mollusca</taxon>
        <taxon>Bivalvia</taxon>
        <taxon>Autobranchia</taxon>
        <taxon>Pteriomorphia</taxon>
        <taxon>Ostreida</taxon>
        <taxon>Ostreoidea</taxon>
        <taxon>Ostreidae</taxon>
        <taxon>Crassostrea</taxon>
    </lineage>
</organism>
<dbReference type="Proteomes" id="UP000694844">
    <property type="component" value="Chromosome 5"/>
</dbReference>
<dbReference type="InterPro" id="IPR013783">
    <property type="entry name" value="Ig-like_fold"/>
</dbReference>
<dbReference type="CDD" id="cd00096">
    <property type="entry name" value="Ig"/>
    <property type="match status" value="1"/>
</dbReference>
<dbReference type="OrthoDB" id="6057767at2759"/>
<dbReference type="InterPro" id="IPR003599">
    <property type="entry name" value="Ig_sub"/>
</dbReference>
<feature type="domain" description="Ig-like" evidence="3">
    <location>
        <begin position="26"/>
        <end position="105"/>
    </location>
</feature>
<dbReference type="KEGG" id="cvn:111136686"/>
<evidence type="ECO:0000259" key="3">
    <source>
        <dbReference type="PROSITE" id="PS50835"/>
    </source>
</evidence>
<feature type="compositionally biased region" description="Low complexity" evidence="1">
    <location>
        <begin position="128"/>
        <end position="140"/>
    </location>
</feature>
<feature type="signal peptide" evidence="2">
    <location>
        <begin position="1"/>
        <end position="20"/>
    </location>
</feature>
<dbReference type="SUPFAM" id="SSF49899">
    <property type="entry name" value="Concanavalin A-like lectins/glucanases"/>
    <property type="match status" value="1"/>
</dbReference>
<dbReference type="InterPro" id="IPR007110">
    <property type="entry name" value="Ig-like_dom"/>
</dbReference>
<feature type="chain" id="PRO_5034191806" evidence="2">
    <location>
        <begin position="21"/>
        <end position="659"/>
    </location>
</feature>
<keyword evidence="2" id="KW-0732">Signal</keyword>
<evidence type="ECO:0000313" key="5">
    <source>
        <dbReference type="RefSeq" id="XP_022343437.1"/>
    </source>
</evidence>
<gene>
    <name evidence="5" type="primary">LOC111136686</name>
</gene>
<dbReference type="AlphaFoldDB" id="A0A8B8EU41"/>
<reference evidence="5" key="1">
    <citation type="submission" date="2025-08" db="UniProtKB">
        <authorList>
            <consortium name="RefSeq"/>
        </authorList>
    </citation>
    <scope>IDENTIFICATION</scope>
    <source>
        <tissue evidence="5">Whole sample</tissue>
    </source>
</reference>
<feature type="compositionally biased region" description="Polar residues" evidence="1">
    <location>
        <begin position="111"/>
        <end position="123"/>
    </location>
</feature>
<dbReference type="RefSeq" id="XP_022343437.1">
    <property type="nucleotide sequence ID" value="XM_022487729.1"/>
</dbReference>
<dbReference type="GeneID" id="111136686"/>